<organism evidence="7 8">
    <name type="scientific">Pseudonocardia thermophila</name>
    <dbReference type="NCBI Taxonomy" id="1848"/>
    <lineage>
        <taxon>Bacteria</taxon>
        <taxon>Bacillati</taxon>
        <taxon>Actinomycetota</taxon>
        <taxon>Actinomycetes</taxon>
        <taxon>Pseudonocardiales</taxon>
        <taxon>Pseudonocardiaceae</taxon>
        <taxon>Pseudonocardia</taxon>
    </lineage>
</organism>
<dbReference type="OrthoDB" id="3802174at2"/>
<dbReference type="Gene3D" id="3.40.309.10">
    <property type="entry name" value="Aldehyde Dehydrogenase, Chain A, domain 2"/>
    <property type="match status" value="1"/>
</dbReference>
<dbReference type="InterPro" id="IPR016160">
    <property type="entry name" value="Ald_DH_CS_CYS"/>
</dbReference>
<feature type="active site" evidence="4">
    <location>
        <position position="223"/>
    </location>
</feature>
<dbReference type="CDD" id="cd07104">
    <property type="entry name" value="ALDH_BenzADH-like"/>
    <property type="match status" value="1"/>
</dbReference>
<dbReference type="InterPro" id="IPR015590">
    <property type="entry name" value="Aldehyde_DH_dom"/>
</dbReference>
<protein>
    <submittedName>
        <fullName evidence="7">Benzaldehyde dehydrogenase (NAD+)</fullName>
    </submittedName>
</protein>
<dbReference type="InterPro" id="IPR016161">
    <property type="entry name" value="Ald_DH/histidinol_DH"/>
</dbReference>
<comment type="similarity">
    <text evidence="1 5">Belongs to the aldehyde dehydrogenase family.</text>
</comment>
<gene>
    <name evidence="7" type="ORF">SAMN05443637_112116</name>
</gene>
<keyword evidence="2 5" id="KW-0560">Oxidoreductase</keyword>
<evidence type="ECO:0000256" key="5">
    <source>
        <dbReference type="RuleBase" id="RU003345"/>
    </source>
</evidence>
<dbReference type="Gene3D" id="3.40.605.10">
    <property type="entry name" value="Aldehyde Dehydrogenase, Chain A, domain 1"/>
    <property type="match status" value="1"/>
</dbReference>
<name>A0A1M6VHH8_PSETH</name>
<keyword evidence="8" id="KW-1185">Reference proteome</keyword>
<dbReference type="EMBL" id="FRAP01000012">
    <property type="protein sequence ID" value="SHK80716.1"/>
    <property type="molecule type" value="Genomic_DNA"/>
</dbReference>
<dbReference type="GO" id="GO:0016620">
    <property type="term" value="F:oxidoreductase activity, acting on the aldehyde or oxo group of donors, NAD or NADP as acceptor"/>
    <property type="evidence" value="ECO:0007669"/>
    <property type="project" value="InterPro"/>
</dbReference>
<dbReference type="InterPro" id="IPR016163">
    <property type="entry name" value="Ald_DH_C"/>
</dbReference>
<dbReference type="Proteomes" id="UP000184363">
    <property type="component" value="Unassembled WGS sequence"/>
</dbReference>
<accession>A0A1M6VHH8</accession>
<dbReference type="InterPro" id="IPR016162">
    <property type="entry name" value="Ald_DH_N"/>
</dbReference>
<evidence type="ECO:0000313" key="7">
    <source>
        <dbReference type="EMBL" id="SHK80716.1"/>
    </source>
</evidence>
<feature type="domain" description="Aldehyde dehydrogenase" evidence="6">
    <location>
        <begin position="11"/>
        <end position="445"/>
    </location>
</feature>
<evidence type="ECO:0000256" key="2">
    <source>
        <dbReference type="ARBA" id="ARBA00023002"/>
    </source>
</evidence>
<dbReference type="PANTHER" id="PTHR42986">
    <property type="entry name" value="BENZALDEHYDE DEHYDROGENASE YFMT"/>
    <property type="match status" value="1"/>
</dbReference>
<dbReference type="AlphaFoldDB" id="A0A1M6VHH8"/>
<keyword evidence="3" id="KW-0520">NAD</keyword>
<evidence type="ECO:0000256" key="1">
    <source>
        <dbReference type="ARBA" id="ARBA00009986"/>
    </source>
</evidence>
<dbReference type="SUPFAM" id="SSF53720">
    <property type="entry name" value="ALDH-like"/>
    <property type="match status" value="1"/>
</dbReference>
<evidence type="ECO:0000256" key="3">
    <source>
        <dbReference type="ARBA" id="ARBA00023027"/>
    </source>
</evidence>
<dbReference type="PROSITE" id="PS00070">
    <property type="entry name" value="ALDEHYDE_DEHYDR_CYS"/>
    <property type="match status" value="1"/>
</dbReference>
<proteinExistence type="inferred from homology"/>
<sequence>MTTLTTTPPPVREATRDDVDSAIARAREAQPRWAATPGPERRLVLRRAAAALDARRPELVDLVITETGGTRRKAEGEVGDSIEELHLAGALALTPTAEIVPSVRPGRENVVERVPVGVIGLITGWNFPMHLALRIAAPALALGNAVLLKPAPETPHSGGLAWARVLVDAGLPDGVLAVLPGHDAGPALVEHPGVDMIHFTGSSAVGRRVAEVAARTLKKVALELGGNNAAVVLSDADLDLAVSCAAAGTFVHQGQVCIATGRHIVVREHADAYTAALTDHAARLTVGDPATGDVDLGPLISERQAARAAAMVAESVARGATLHIGGGHDGRYVPATVVSGVRPGMPLFDEETFAPVAAITVAEDDEDAIALANRTEYGLSAALFTRDVERGRVLARRLRAGMVHVNDTTAMHEPQVPFGGIGASGCGERFGGSANVDLLTERRWISVQGSM</sequence>
<evidence type="ECO:0000259" key="6">
    <source>
        <dbReference type="Pfam" id="PF00171"/>
    </source>
</evidence>
<dbReference type="PROSITE" id="PS00687">
    <property type="entry name" value="ALDEHYDE_DEHYDR_GLU"/>
    <property type="match status" value="1"/>
</dbReference>
<reference evidence="7 8" key="1">
    <citation type="submission" date="2016-11" db="EMBL/GenBank/DDBJ databases">
        <authorList>
            <person name="Jaros S."/>
            <person name="Januszkiewicz K."/>
            <person name="Wedrychowicz H."/>
        </authorList>
    </citation>
    <scope>NUCLEOTIDE SEQUENCE [LARGE SCALE GENOMIC DNA]</scope>
    <source>
        <strain evidence="7 8">DSM 43832</strain>
    </source>
</reference>
<dbReference type="Pfam" id="PF00171">
    <property type="entry name" value="Aldedh"/>
    <property type="match status" value="1"/>
</dbReference>
<dbReference type="PANTHER" id="PTHR42986:SF1">
    <property type="entry name" value="BENZALDEHYDE DEHYDROGENASE YFMT"/>
    <property type="match status" value="1"/>
</dbReference>
<evidence type="ECO:0000256" key="4">
    <source>
        <dbReference type="PROSITE-ProRule" id="PRU10007"/>
    </source>
</evidence>
<dbReference type="STRING" id="1848.SAMN05443637_112116"/>
<dbReference type="RefSeq" id="WP_073458003.1">
    <property type="nucleotide sequence ID" value="NZ_CALGVN010000021.1"/>
</dbReference>
<evidence type="ECO:0000313" key="8">
    <source>
        <dbReference type="Proteomes" id="UP000184363"/>
    </source>
</evidence>
<dbReference type="InterPro" id="IPR029510">
    <property type="entry name" value="Ald_DH_CS_GLU"/>
</dbReference>